<name>A0A3L8P701_9ACTN</name>
<dbReference type="GO" id="GO:0005886">
    <property type="term" value="C:plasma membrane"/>
    <property type="evidence" value="ECO:0007669"/>
    <property type="project" value="UniProtKB-SubCell"/>
</dbReference>
<dbReference type="SUPFAM" id="SSF103473">
    <property type="entry name" value="MFS general substrate transporter"/>
    <property type="match status" value="1"/>
</dbReference>
<evidence type="ECO:0000313" key="8">
    <source>
        <dbReference type="Proteomes" id="UP000281708"/>
    </source>
</evidence>
<evidence type="ECO:0000256" key="3">
    <source>
        <dbReference type="ARBA" id="ARBA00022692"/>
    </source>
</evidence>
<evidence type="ECO:0000256" key="5">
    <source>
        <dbReference type="ARBA" id="ARBA00023136"/>
    </source>
</evidence>
<dbReference type="PANTHER" id="PTHR23513:SF17">
    <property type="entry name" value="MEMBRANE PROTEIN"/>
    <property type="match status" value="1"/>
</dbReference>
<dbReference type="PANTHER" id="PTHR23513">
    <property type="entry name" value="INTEGRAL MEMBRANE EFFLUX PROTEIN-RELATED"/>
    <property type="match status" value="1"/>
</dbReference>
<feature type="transmembrane region" description="Helical" evidence="6">
    <location>
        <begin position="292"/>
        <end position="319"/>
    </location>
</feature>
<keyword evidence="2" id="KW-1003">Cell membrane</keyword>
<dbReference type="EMBL" id="RDBE01000001">
    <property type="protein sequence ID" value="RLV50995.1"/>
    <property type="molecule type" value="Genomic_DNA"/>
</dbReference>
<keyword evidence="4 6" id="KW-1133">Transmembrane helix</keyword>
<keyword evidence="5 6" id="KW-0472">Membrane</keyword>
<organism evidence="7 8">
    <name type="scientific">Nocardioides mangrovicus</name>
    <dbReference type="NCBI Taxonomy" id="2478913"/>
    <lineage>
        <taxon>Bacteria</taxon>
        <taxon>Bacillati</taxon>
        <taxon>Actinomycetota</taxon>
        <taxon>Actinomycetes</taxon>
        <taxon>Propionibacteriales</taxon>
        <taxon>Nocardioidaceae</taxon>
        <taxon>Nocardioides</taxon>
    </lineage>
</organism>
<dbReference type="OrthoDB" id="3613552at2"/>
<gene>
    <name evidence="7" type="ORF">D9V37_03445</name>
</gene>
<evidence type="ECO:0000256" key="1">
    <source>
        <dbReference type="ARBA" id="ARBA00004651"/>
    </source>
</evidence>
<dbReference type="AlphaFoldDB" id="A0A3L8P701"/>
<accession>A0A3L8P701</accession>
<feature type="transmembrane region" description="Helical" evidence="6">
    <location>
        <begin position="378"/>
        <end position="395"/>
    </location>
</feature>
<feature type="transmembrane region" description="Helical" evidence="6">
    <location>
        <begin position="226"/>
        <end position="248"/>
    </location>
</feature>
<proteinExistence type="predicted"/>
<dbReference type="Pfam" id="PF07690">
    <property type="entry name" value="MFS_1"/>
    <property type="match status" value="1"/>
</dbReference>
<keyword evidence="3 6" id="KW-0812">Transmembrane</keyword>
<dbReference type="InterPro" id="IPR011701">
    <property type="entry name" value="MFS"/>
</dbReference>
<comment type="subcellular location">
    <subcellularLocation>
        <location evidence="1">Cell membrane</location>
        <topology evidence="1">Multi-pass membrane protein</topology>
    </subcellularLocation>
</comment>
<feature type="transmembrane region" description="Helical" evidence="6">
    <location>
        <begin position="254"/>
        <end position="280"/>
    </location>
</feature>
<evidence type="ECO:0000256" key="6">
    <source>
        <dbReference type="SAM" id="Phobius"/>
    </source>
</evidence>
<reference evidence="7 8" key="1">
    <citation type="submission" date="2018-10" db="EMBL/GenBank/DDBJ databases">
        <title>Marmoricola sp. 4Q3S-7 whole genome shotgun sequence.</title>
        <authorList>
            <person name="Li F."/>
        </authorList>
    </citation>
    <scope>NUCLEOTIDE SEQUENCE [LARGE SCALE GENOMIC DNA]</scope>
    <source>
        <strain evidence="7 8">4Q3S-7</strain>
    </source>
</reference>
<dbReference type="Gene3D" id="1.20.1250.20">
    <property type="entry name" value="MFS general substrate transporter like domains"/>
    <property type="match status" value="1"/>
</dbReference>
<dbReference type="Proteomes" id="UP000281708">
    <property type="component" value="Unassembled WGS sequence"/>
</dbReference>
<dbReference type="GO" id="GO:0022857">
    <property type="term" value="F:transmembrane transporter activity"/>
    <property type="evidence" value="ECO:0007669"/>
    <property type="project" value="InterPro"/>
</dbReference>
<evidence type="ECO:0000256" key="4">
    <source>
        <dbReference type="ARBA" id="ARBA00022989"/>
    </source>
</evidence>
<keyword evidence="8" id="KW-1185">Reference proteome</keyword>
<dbReference type="InterPro" id="IPR036259">
    <property type="entry name" value="MFS_trans_sf"/>
</dbReference>
<sequence>MTATTAAPAFSRDRVAHSWLGLRAVSESGDQVWTIALAWTAVHVASPAAAGAVVAAGTLPRAAVLLLGGVVADRYDARRVMAAANLARIGLLVLVVVRVLTGPPSLGALLGAAIAFGVTDAVYEPSASTVGRQLVAPADMTAYQGVSQTALRLGNTAGAGVGGFVVAAWGLGTSAALDAVTFGAVAVFVVVWLRPRYPLPRALAEPPLRSIAGGFAHLRDEPVTRALVLGLSGLNLFVGPAEGVGLALRAREEGWGAGVVGILVALVGAGAAVGAVLTALRRPRHQARAGFAWLLPQGLAIVLLGFGSPVVSGVAAVVIGLTAGAASTLLSATFAVVVDGSYLGRMSAIQRLGDDVLMPAATVAFGALAGGVSVATPFVVFGLAMVAFVTVPLANPRLRTL</sequence>
<evidence type="ECO:0000256" key="2">
    <source>
        <dbReference type="ARBA" id="ARBA00022475"/>
    </source>
</evidence>
<feature type="transmembrane region" description="Helical" evidence="6">
    <location>
        <begin position="175"/>
        <end position="193"/>
    </location>
</feature>
<comment type="caution">
    <text evidence="7">The sequence shown here is derived from an EMBL/GenBank/DDBJ whole genome shotgun (WGS) entry which is preliminary data.</text>
</comment>
<dbReference type="RefSeq" id="WP_121804675.1">
    <property type="nucleotide sequence ID" value="NZ_RDBE01000001.1"/>
</dbReference>
<feature type="transmembrane region" description="Helical" evidence="6">
    <location>
        <begin position="325"/>
        <end position="344"/>
    </location>
</feature>
<evidence type="ECO:0000313" key="7">
    <source>
        <dbReference type="EMBL" id="RLV50995.1"/>
    </source>
</evidence>
<protein>
    <submittedName>
        <fullName evidence="7">MFS transporter</fullName>
    </submittedName>
</protein>
<feature type="transmembrane region" description="Helical" evidence="6">
    <location>
        <begin position="48"/>
        <end position="68"/>
    </location>
</feature>